<keyword evidence="1" id="KW-1133">Transmembrane helix</keyword>
<feature type="transmembrane region" description="Helical" evidence="1">
    <location>
        <begin position="26"/>
        <end position="46"/>
    </location>
</feature>
<dbReference type="RefSeq" id="WP_199707139.1">
    <property type="nucleotide sequence ID" value="NZ_JAEMNV010000009.1"/>
</dbReference>
<feature type="transmembrane region" description="Helical" evidence="1">
    <location>
        <begin position="58"/>
        <end position="79"/>
    </location>
</feature>
<feature type="transmembrane region" description="Helical" evidence="1">
    <location>
        <begin position="85"/>
        <end position="105"/>
    </location>
</feature>
<keyword evidence="1" id="KW-0812">Transmembrane</keyword>
<evidence type="ECO:0000313" key="3">
    <source>
        <dbReference type="Proteomes" id="UP000655868"/>
    </source>
</evidence>
<comment type="caution">
    <text evidence="2">The sequence shown here is derived from an EMBL/GenBank/DDBJ whole genome shotgun (WGS) entry which is preliminary data.</text>
</comment>
<name>A0A934NUW7_9NOCA</name>
<feature type="transmembrane region" description="Helical" evidence="1">
    <location>
        <begin position="146"/>
        <end position="167"/>
    </location>
</feature>
<protein>
    <submittedName>
        <fullName evidence="2">Uncharacterized protein</fullName>
    </submittedName>
</protein>
<feature type="transmembrane region" description="Helical" evidence="1">
    <location>
        <begin position="117"/>
        <end position="140"/>
    </location>
</feature>
<dbReference type="EMBL" id="JAEMNV010000009">
    <property type="protein sequence ID" value="MBJ8341981.1"/>
    <property type="molecule type" value="Genomic_DNA"/>
</dbReference>
<dbReference type="Proteomes" id="UP000655868">
    <property type="component" value="Unassembled WGS sequence"/>
</dbReference>
<keyword evidence="1" id="KW-0472">Membrane</keyword>
<proteinExistence type="predicted"/>
<organism evidence="2 3">
    <name type="scientific">Antrihabitans stalagmiti</name>
    <dbReference type="NCBI Taxonomy" id="2799499"/>
    <lineage>
        <taxon>Bacteria</taxon>
        <taxon>Bacillati</taxon>
        <taxon>Actinomycetota</taxon>
        <taxon>Actinomycetes</taxon>
        <taxon>Mycobacteriales</taxon>
        <taxon>Nocardiaceae</taxon>
        <taxon>Antrihabitans</taxon>
    </lineage>
</organism>
<evidence type="ECO:0000256" key="1">
    <source>
        <dbReference type="SAM" id="Phobius"/>
    </source>
</evidence>
<reference evidence="2" key="1">
    <citation type="submission" date="2020-12" db="EMBL/GenBank/DDBJ databases">
        <title>Antrihabitans popcorni sp. nov. and Antrihabitans auranticaus sp. nov., isolated from a larva cave.</title>
        <authorList>
            <person name="Lee S.D."/>
            <person name="Kim I.S."/>
        </authorList>
    </citation>
    <scope>NUCLEOTIDE SEQUENCE</scope>
    <source>
        <strain evidence="2">YC3-6</strain>
    </source>
</reference>
<accession>A0A934NUW7</accession>
<gene>
    <name evidence="2" type="ORF">JGU71_24135</name>
</gene>
<keyword evidence="3" id="KW-1185">Reference proteome</keyword>
<sequence length="185" mass="19244">MPVTVGSAALQTALLAADPIPEAKWGFAVLAVLSLLGLIAALWLTVHIAVGGLKHWRAGLAWSAGIVVLSVVVALFAIWATPVVLLLGLIVLPPAAAGASNPVAAGFAPLRRSPIRFVAMIFGALVAIGVTWIVALVLGFFLTGLIAAFATWLWIGIVLSVALWGFASRAEWATAEEATRPLPQR</sequence>
<evidence type="ECO:0000313" key="2">
    <source>
        <dbReference type="EMBL" id="MBJ8341981.1"/>
    </source>
</evidence>
<dbReference type="AlphaFoldDB" id="A0A934NUW7"/>